<dbReference type="RefSeq" id="WP_144241159.1">
    <property type="nucleotide sequence ID" value="NZ_CP007139.1"/>
</dbReference>
<dbReference type="AlphaFoldDB" id="A0A068NTS4"/>
<sequence length="139" mass="15597">MSLVGLLAVFALAIVIAVFFFGRESLTTVGARFMNALAHGDVDTLTKMSYVGNKPPEEMRKDWEFAVNTAGKYYNFSWKITSSAQADATNASIRLQVIRNLTNPGSYEENYQLPLIKVGDEWKVDVRGINREMYPALPR</sequence>
<dbReference type="STRING" id="661478.OP10G_2782"/>
<organism evidence="1 2">
    <name type="scientific">Fimbriimonas ginsengisoli Gsoil 348</name>
    <dbReference type="NCBI Taxonomy" id="661478"/>
    <lineage>
        <taxon>Bacteria</taxon>
        <taxon>Bacillati</taxon>
        <taxon>Armatimonadota</taxon>
        <taxon>Fimbriimonadia</taxon>
        <taxon>Fimbriimonadales</taxon>
        <taxon>Fimbriimonadaceae</taxon>
        <taxon>Fimbriimonas</taxon>
    </lineage>
</organism>
<dbReference type="KEGG" id="fgi:OP10G_2782"/>
<dbReference type="HOGENOM" id="CLU_1842145_0_0_0"/>
<evidence type="ECO:0000313" key="1">
    <source>
        <dbReference type="EMBL" id="AIE86150.1"/>
    </source>
</evidence>
<proteinExistence type="predicted"/>
<accession>A0A068NTS4</accession>
<dbReference type="EMBL" id="CP007139">
    <property type="protein sequence ID" value="AIE86150.1"/>
    <property type="molecule type" value="Genomic_DNA"/>
</dbReference>
<evidence type="ECO:0008006" key="3">
    <source>
        <dbReference type="Google" id="ProtNLM"/>
    </source>
</evidence>
<evidence type="ECO:0000313" key="2">
    <source>
        <dbReference type="Proteomes" id="UP000027982"/>
    </source>
</evidence>
<dbReference type="Proteomes" id="UP000027982">
    <property type="component" value="Chromosome"/>
</dbReference>
<name>A0A068NTS4_FIMGI</name>
<reference evidence="1 2" key="1">
    <citation type="journal article" date="2014" name="PLoS ONE">
        <title>The first complete genome sequence of the class fimbriimonadia in the phylum armatimonadetes.</title>
        <authorList>
            <person name="Hu Z.Y."/>
            <person name="Wang Y.Z."/>
            <person name="Im W.T."/>
            <person name="Wang S.Y."/>
            <person name="Zhao G.P."/>
            <person name="Zheng H.J."/>
            <person name="Quan Z.X."/>
        </authorList>
    </citation>
    <scope>NUCLEOTIDE SEQUENCE [LARGE SCALE GENOMIC DNA]</scope>
    <source>
        <strain evidence="1">Gsoil 348</strain>
    </source>
</reference>
<protein>
    <recommendedName>
        <fullName evidence="3">DUF4878 domain-containing protein</fullName>
    </recommendedName>
</protein>
<dbReference type="OrthoDB" id="1449606at2"/>
<dbReference type="Gene3D" id="3.10.450.50">
    <property type="match status" value="1"/>
</dbReference>
<keyword evidence="2" id="KW-1185">Reference proteome</keyword>
<gene>
    <name evidence="1" type="ORF">OP10G_2782</name>
</gene>